<dbReference type="Pfam" id="PF05729">
    <property type="entry name" value="NACHT"/>
    <property type="match status" value="1"/>
</dbReference>
<dbReference type="Proteomes" id="UP001487740">
    <property type="component" value="Unassembled WGS sequence"/>
</dbReference>
<proteinExistence type="predicted"/>
<dbReference type="AlphaFoldDB" id="A0AAW0TAI8"/>
<evidence type="ECO:0000259" key="2">
    <source>
        <dbReference type="PROSITE" id="PS50837"/>
    </source>
</evidence>
<dbReference type="SUPFAM" id="SSF52540">
    <property type="entry name" value="P-loop containing nucleoside triphosphate hydrolases"/>
    <property type="match status" value="1"/>
</dbReference>
<dbReference type="PANTHER" id="PTHR46312">
    <property type="entry name" value="NACHT DOMAIN-CONTAINING PROTEIN"/>
    <property type="match status" value="1"/>
</dbReference>
<dbReference type="EMBL" id="JARAKH010000035">
    <property type="protein sequence ID" value="KAK8384361.1"/>
    <property type="molecule type" value="Genomic_DNA"/>
</dbReference>
<evidence type="ECO:0000256" key="1">
    <source>
        <dbReference type="SAM" id="MobiDB-lite"/>
    </source>
</evidence>
<protein>
    <recommendedName>
        <fullName evidence="2">NACHT domain-containing protein</fullName>
    </recommendedName>
</protein>
<dbReference type="PANTHER" id="PTHR46312:SF2">
    <property type="entry name" value="NUCLEOTIDE-BINDING OLIGOMERIZATION DOMAIN-CONTAINING PROTEIN 2-LIKE"/>
    <property type="match status" value="1"/>
</dbReference>
<feature type="region of interest" description="Disordered" evidence="1">
    <location>
        <begin position="732"/>
        <end position="771"/>
    </location>
</feature>
<gene>
    <name evidence="3" type="ORF">O3P69_009271</name>
</gene>
<dbReference type="Gene3D" id="3.40.50.300">
    <property type="entry name" value="P-loop containing nucleotide triphosphate hydrolases"/>
    <property type="match status" value="1"/>
</dbReference>
<accession>A0AAW0TAI8</accession>
<organism evidence="3 4">
    <name type="scientific">Scylla paramamosain</name>
    <name type="common">Mud crab</name>
    <dbReference type="NCBI Taxonomy" id="85552"/>
    <lineage>
        <taxon>Eukaryota</taxon>
        <taxon>Metazoa</taxon>
        <taxon>Ecdysozoa</taxon>
        <taxon>Arthropoda</taxon>
        <taxon>Crustacea</taxon>
        <taxon>Multicrustacea</taxon>
        <taxon>Malacostraca</taxon>
        <taxon>Eumalacostraca</taxon>
        <taxon>Eucarida</taxon>
        <taxon>Decapoda</taxon>
        <taxon>Pleocyemata</taxon>
        <taxon>Brachyura</taxon>
        <taxon>Eubrachyura</taxon>
        <taxon>Portunoidea</taxon>
        <taxon>Portunidae</taxon>
        <taxon>Portuninae</taxon>
        <taxon>Scylla</taxon>
    </lineage>
</organism>
<evidence type="ECO:0000313" key="3">
    <source>
        <dbReference type="EMBL" id="KAK8384361.1"/>
    </source>
</evidence>
<sequence length="1029" mass="117374">MSLKRSKFNRYKVNSLIDVGRRVVLCHIFTIGTPSKSDATPLDKYLAGLPPNSTANYSRISSKEKKFNPNELQQIHNDATCTTFDVSLLWKAIKLACESVADYNDSNAWKTPSTRMEYYVTAIKDERNNSMHGVPEITTQEFLDTAAKLRKLFHDALGAAKIRYRRSDAELTAKIQEVNDEFYKVMLEVLGEDDLLMYCGPQLKQSLILETNKVLKEHFMNSLNLDPMSFLNDIKLHIHVQKVFTEIKVTRGRIRGEGESFKYENLVEVARSGPKPSEPQVLFVEGIAGSGKTTYVTLVTDEWLRDAKDRTITGLDYYDLLLRVQCRERKIISLYSLFENEMPDVFLKFRSLALPLVKQCKILILIDGLDECNEDSEKLIDDILTRMKTANGCTILFTSRPEGITRFISRVPHMYQVSYIELIGIPKSCRALFVRRYHEEIKQKIGDTQDTEKLVEKVHEVLKKEHFRLPLNMVFLTWIYIHDPSAITTTTTQTQLYYSTYKLCQQKLLDRLARHSATRSSDRRELEIRLKDPMETIQFESLLALWRSQLTLEAEAEDHIRISCKTHGIPHAELLSAFLTLKAKKTHLGIIGQYSAPHKGLQDFYAAMHIATHRKLGSTSATVKEVLQEALGKLDKGLRPLQNVLYHVAGLLHLPPSMVTQTVSEELLRTITREIVDMLYESGLRMRERWLDLVEDTRVNPTVLRRVAPYFAAQDKYEYVFTFNEIEEDVKETEGTNVEKKIDKQDQNIEEEKSKEKQTRNKGKIKTDGSNPSFPKKIKTVGIYDTRIDCSLPLILLLPPCEIKILLEQDPGPRMADLINATRHHFCISLLLSHHFRKPNPAGTSDQLLQHMLPRSKLLAFRGLLTESSLHLLPPSLRGIELAITDDDHAARTLSALHSVYHKLPVLSRLGIHVPVTKVASSSFIPVLPENKINNIHLHLSGVNEQLIGNACRVAEALQCPGGYQSLYLPRASLSSAGWQRLLEGLAEARVQVKQSINMKTNDENLAQLKIPAKDKLGCDVRFEQFLEW</sequence>
<feature type="domain" description="NACHT" evidence="2">
    <location>
        <begin position="280"/>
        <end position="401"/>
    </location>
</feature>
<comment type="caution">
    <text evidence="3">The sequence shown here is derived from an EMBL/GenBank/DDBJ whole genome shotgun (WGS) entry which is preliminary data.</text>
</comment>
<feature type="compositionally biased region" description="Basic and acidic residues" evidence="1">
    <location>
        <begin position="732"/>
        <end position="759"/>
    </location>
</feature>
<name>A0AAW0TAI8_SCYPA</name>
<evidence type="ECO:0000313" key="4">
    <source>
        <dbReference type="Proteomes" id="UP001487740"/>
    </source>
</evidence>
<reference evidence="3 4" key="1">
    <citation type="submission" date="2023-03" db="EMBL/GenBank/DDBJ databases">
        <title>High-quality genome of Scylla paramamosain provides insights in environmental adaptation.</title>
        <authorList>
            <person name="Zhang L."/>
        </authorList>
    </citation>
    <scope>NUCLEOTIDE SEQUENCE [LARGE SCALE GENOMIC DNA]</scope>
    <source>
        <strain evidence="3">LZ_2023a</strain>
        <tissue evidence="3">Muscle</tissue>
    </source>
</reference>
<dbReference type="PROSITE" id="PS50837">
    <property type="entry name" value="NACHT"/>
    <property type="match status" value="1"/>
</dbReference>
<dbReference type="InterPro" id="IPR027417">
    <property type="entry name" value="P-loop_NTPase"/>
</dbReference>
<keyword evidence="4" id="KW-1185">Reference proteome</keyword>
<dbReference type="InterPro" id="IPR007111">
    <property type="entry name" value="NACHT_NTPase"/>
</dbReference>